<dbReference type="PROSITE" id="PS01209">
    <property type="entry name" value="LDLRA_1"/>
    <property type="match status" value="1"/>
</dbReference>
<dbReference type="InterPro" id="IPR006581">
    <property type="entry name" value="VPS10"/>
</dbReference>
<dbReference type="InterPro" id="IPR031777">
    <property type="entry name" value="Sortilin_C"/>
</dbReference>
<comment type="caution">
    <text evidence="6">Lacks conserved residue(s) required for the propagation of feature annotation.</text>
</comment>
<keyword evidence="5 6" id="KW-1015">Disulfide bond</keyword>
<dbReference type="EMBL" id="CAJNOK010002515">
    <property type="protein sequence ID" value="CAF0863389.1"/>
    <property type="molecule type" value="Genomic_DNA"/>
</dbReference>
<dbReference type="Proteomes" id="UP000677228">
    <property type="component" value="Unassembled WGS sequence"/>
</dbReference>
<dbReference type="SUPFAM" id="SSF50939">
    <property type="entry name" value="Sialidases"/>
    <property type="match status" value="1"/>
</dbReference>
<evidence type="ECO:0000313" key="12">
    <source>
        <dbReference type="Proteomes" id="UP000682733"/>
    </source>
</evidence>
<dbReference type="SMART" id="SM00192">
    <property type="entry name" value="LDLa"/>
    <property type="match status" value="1"/>
</dbReference>
<evidence type="ECO:0000256" key="1">
    <source>
        <dbReference type="ARBA" id="ARBA00004162"/>
    </source>
</evidence>
<evidence type="ECO:0000256" key="4">
    <source>
        <dbReference type="ARBA" id="ARBA00022729"/>
    </source>
</evidence>
<dbReference type="Pfam" id="PF15901">
    <property type="entry name" value="Sortilin_C"/>
    <property type="match status" value="1"/>
</dbReference>
<accession>A0A8S2HJ84</accession>
<dbReference type="SUPFAM" id="SSF57424">
    <property type="entry name" value="LDL receptor-like module"/>
    <property type="match status" value="1"/>
</dbReference>
<dbReference type="GO" id="GO:0005886">
    <property type="term" value="C:plasma membrane"/>
    <property type="evidence" value="ECO:0007669"/>
    <property type="project" value="UniProtKB-SubCell"/>
</dbReference>
<feature type="disulfide bond" evidence="6">
    <location>
        <begin position="910"/>
        <end position="925"/>
    </location>
</feature>
<dbReference type="Gene3D" id="4.10.1220.10">
    <property type="entry name" value="EGF-type module"/>
    <property type="match status" value="1"/>
</dbReference>
<comment type="subcellular location">
    <subcellularLocation>
        <location evidence="1">Cell membrane</location>
        <topology evidence="1">Single-pass membrane protein</topology>
    </subcellularLocation>
</comment>
<dbReference type="PANTHER" id="PTHR12106:SF27">
    <property type="entry name" value="SORTILIN-RELATED RECEPTOR"/>
    <property type="match status" value="1"/>
</dbReference>
<evidence type="ECO:0000313" key="11">
    <source>
        <dbReference type="EMBL" id="CAF3648178.1"/>
    </source>
</evidence>
<evidence type="ECO:0000259" key="9">
    <source>
        <dbReference type="SMART" id="SM00602"/>
    </source>
</evidence>
<proteinExistence type="inferred from homology"/>
<feature type="region of interest" description="Disordered" evidence="7">
    <location>
        <begin position="1080"/>
        <end position="1115"/>
    </location>
</feature>
<feature type="domain" description="VPS10" evidence="9">
    <location>
        <begin position="50"/>
        <end position="536"/>
    </location>
</feature>
<evidence type="ECO:0000256" key="2">
    <source>
        <dbReference type="ARBA" id="ARBA00008251"/>
    </source>
</evidence>
<dbReference type="PANTHER" id="PTHR12106">
    <property type="entry name" value="SORTILIN RELATED"/>
    <property type="match status" value="1"/>
</dbReference>
<dbReference type="InterPro" id="IPR036278">
    <property type="entry name" value="Sialidase_sf"/>
</dbReference>
<dbReference type="Pfam" id="PF00057">
    <property type="entry name" value="Ldl_recept_a"/>
    <property type="match status" value="1"/>
</dbReference>
<evidence type="ECO:0000256" key="8">
    <source>
        <dbReference type="SAM" id="Phobius"/>
    </source>
</evidence>
<dbReference type="InterPro" id="IPR023415">
    <property type="entry name" value="LDLR_class-A_CS"/>
</dbReference>
<evidence type="ECO:0000256" key="5">
    <source>
        <dbReference type="ARBA" id="ARBA00023157"/>
    </source>
</evidence>
<evidence type="ECO:0000313" key="10">
    <source>
        <dbReference type="EMBL" id="CAF0863389.1"/>
    </source>
</evidence>
<dbReference type="GO" id="GO:0005794">
    <property type="term" value="C:Golgi apparatus"/>
    <property type="evidence" value="ECO:0007669"/>
    <property type="project" value="TreeGrafter"/>
</dbReference>
<dbReference type="PROSITE" id="PS50068">
    <property type="entry name" value="LDLRA_2"/>
    <property type="match status" value="1"/>
</dbReference>
<gene>
    <name evidence="10" type="ORF">OVA965_LOCUS7749</name>
    <name evidence="11" type="ORF">TMI583_LOCUS7744</name>
</gene>
<dbReference type="Gene3D" id="3.30.60.270">
    <property type="match status" value="1"/>
</dbReference>
<dbReference type="InterPro" id="IPR036055">
    <property type="entry name" value="LDL_receptor-like_sf"/>
</dbReference>
<keyword evidence="8" id="KW-1133">Transmembrane helix</keyword>
<dbReference type="CDD" id="cd00112">
    <property type="entry name" value="LDLa"/>
    <property type="match status" value="1"/>
</dbReference>
<feature type="compositionally biased region" description="Polar residues" evidence="7">
    <location>
        <begin position="1083"/>
        <end position="1095"/>
    </location>
</feature>
<feature type="transmembrane region" description="Helical" evidence="8">
    <location>
        <begin position="1051"/>
        <end position="1071"/>
    </location>
</feature>
<evidence type="ECO:0000256" key="3">
    <source>
        <dbReference type="ARBA" id="ARBA00022475"/>
    </source>
</evidence>
<dbReference type="InterPro" id="IPR002172">
    <property type="entry name" value="LDrepeatLR_classA_rpt"/>
</dbReference>
<evidence type="ECO:0000256" key="7">
    <source>
        <dbReference type="SAM" id="MobiDB-lite"/>
    </source>
</evidence>
<dbReference type="InterPro" id="IPR050310">
    <property type="entry name" value="VPS10-sortilin"/>
</dbReference>
<protein>
    <recommendedName>
        <fullName evidence="9">VPS10 domain-containing protein</fullName>
    </recommendedName>
</protein>
<evidence type="ECO:0000256" key="6">
    <source>
        <dbReference type="PROSITE-ProRule" id="PRU00124"/>
    </source>
</evidence>
<keyword evidence="4" id="KW-0732">Signal</keyword>
<name>A0A8S2HJ84_9BILA</name>
<dbReference type="InterPro" id="IPR011042">
    <property type="entry name" value="6-blade_b-propeller_TolB-like"/>
</dbReference>
<dbReference type="AlphaFoldDB" id="A0A8S2HJ84"/>
<dbReference type="EMBL" id="CAJOBA010002515">
    <property type="protein sequence ID" value="CAF3648178.1"/>
    <property type="molecule type" value="Genomic_DNA"/>
</dbReference>
<dbReference type="GO" id="GO:0006892">
    <property type="term" value="P:post-Golgi vesicle-mediated transport"/>
    <property type="evidence" value="ECO:0007669"/>
    <property type="project" value="TreeGrafter"/>
</dbReference>
<sequence>MTIYFVQTEENTTAILNKFEQSTDYPTEHVSEKHEDKLLPIVQHFNNYTKMAVSIAQNIYVFDNQEEQFFQKFDSSYIIPVFGQPFKKIDNLMIYNDVAGALSIFDQSKNILEYNISFKPSNIYVSPYVENVWIASDVSSEAFTLYISENGGGEWKKLEDGTKFLAWSTNNSIYISKLHQMQRIDISTLEQIQNPVYEHLASSNFLTKYFIGTDINFHCATEDIRTNDLILFLKSSINDTTCMLYELNKRKPLLTHIICHETSKIICSENELSFFYQVKGLQGVYITNVHNENHKQRSTVITFDHGSSWLNITFVNNLCNSGSKETHSYDIADGGLLMSTANKDFIFYSTDYGLNWNEKHYPNGPARWFKSVDNGITSFFTISGYELEDNSTITLSRLDFNHVINRTCLLSDYKEWTPRHARCLNGLRTFYKRRSDQAICSETDGRQFLQIRYEPCSCELEDFQCDKSFKRTRDSLCVFKPRSDISPPSAQHSNCQLASTWIRRRGYTKLSDNLCERGVMDHLHDVELPCRDLTEPKYLIYGLDANDKPVIRLYYEFDEEWEDEEDTSKLWHIDTNGNITAITYNDRTNYVYIAVEVEQKSLVYSVMKDFSPKVLQQHILLESNPALYSGSDEIIEYLSIDWITNNLYLLIRNKSTNLLYIKLLNNLTLKERIISSNIETNIFIIIADPVKHYLYWIKFNNETGVSSLIISDLSGTIQKEIYLLNSTISFLTYDVYTHDLFYVTNSSVYAYNTLLLDKTSPRFIYTIPQQDTVAKILLFNNDLIYAEESQPVTHSNECAKSPCSELCIPFEHNQFECICGKESSTSKSCICPSDEQTFNGVCRTINGKCAHGRQLCQDGVHCARNAFICEEKFTRYTEEFKNSSQCTINSLNDGFDCYYEKKCIPKQWFCDGQKDCQYGNDEDHCHKITTTRISTTTTTAIKRFTTINKKSTKCATDQRYVLCGVSCIKVDILCVNSSTQSTCNETFQMNCVQKSNDSQFVCKCTDQQGQCLLMKERCTNFTNCQKICKKLVLLQEKADSKVTNNSSSTTWILLLIGIIALAVIAIIVLSLNYHRRNKKKSQGLKNHSNSPSSQTDGEHPKADMRLLSNPMDSDA</sequence>
<dbReference type="PRINTS" id="PR00261">
    <property type="entry name" value="LDLRECEPTOR"/>
</dbReference>
<dbReference type="SMART" id="SM00602">
    <property type="entry name" value="VPS10"/>
    <property type="match status" value="1"/>
</dbReference>
<comment type="caution">
    <text evidence="11">The sequence shown here is derived from an EMBL/GenBank/DDBJ whole genome shotgun (WGS) entry which is preliminary data.</text>
</comment>
<comment type="similarity">
    <text evidence="2">Belongs to the VPS10-related sortilin family.</text>
</comment>
<dbReference type="Proteomes" id="UP000682733">
    <property type="component" value="Unassembled WGS sequence"/>
</dbReference>
<keyword evidence="3" id="KW-1003">Cell membrane</keyword>
<reference evidence="11" key="1">
    <citation type="submission" date="2021-02" db="EMBL/GenBank/DDBJ databases">
        <authorList>
            <person name="Nowell W R."/>
        </authorList>
    </citation>
    <scope>NUCLEOTIDE SEQUENCE</scope>
</reference>
<keyword evidence="8" id="KW-0472">Membrane</keyword>
<organism evidence="11 12">
    <name type="scientific">Didymodactylos carnosus</name>
    <dbReference type="NCBI Taxonomy" id="1234261"/>
    <lineage>
        <taxon>Eukaryota</taxon>
        <taxon>Metazoa</taxon>
        <taxon>Spiralia</taxon>
        <taxon>Gnathifera</taxon>
        <taxon>Rotifera</taxon>
        <taxon>Eurotatoria</taxon>
        <taxon>Bdelloidea</taxon>
        <taxon>Philodinida</taxon>
        <taxon>Philodinidae</taxon>
        <taxon>Didymodactylos</taxon>
    </lineage>
</organism>
<dbReference type="Gene3D" id="2.120.10.30">
    <property type="entry name" value="TolB, C-terminal domain"/>
    <property type="match status" value="1"/>
</dbReference>
<keyword evidence="8" id="KW-0812">Transmembrane</keyword>